<sequence length="292" mass="33801">MTMSMTGYGRKTLHIDGASLSVEIRTVNHRFLDIAIKMPSSLLFIEEKIKKIIRSQFNRGRIEVIIETTGSSLVQKTVEIDWNLLDQYMEKITTAKERYSLSGELPVSILTTLPHIFTMQEGKQQDALKDAILENVDKACEQVVIMRMKEGEYLFQDLMKRISTIEDIVILLQTRRPLVMEEYRRRIKERMEEQLEGLTLIDPARIHQEIVLLAEKGDITEEITRLSSHVEHFRASIEKNGAVGRKLDFITQEMHREVNTIGSKSTDVILSEWMVSLKSEIEKIKEQVQNIE</sequence>
<keyword evidence="9" id="KW-1185">Reference proteome</keyword>
<organism evidence="8 9">
    <name type="scientific">Oceanobacillus zhaokaii</name>
    <dbReference type="NCBI Taxonomy" id="2052660"/>
    <lineage>
        <taxon>Bacteria</taxon>
        <taxon>Bacillati</taxon>
        <taxon>Bacillota</taxon>
        <taxon>Bacilli</taxon>
        <taxon>Bacillales</taxon>
        <taxon>Bacillaceae</taxon>
        <taxon>Oceanobacillus</taxon>
    </lineage>
</organism>
<dbReference type="Pfam" id="PF03755">
    <property type="entry name" value="YicC-like_N"/>
    <property type="match status" value="1"/>
</dbReference>
<dbReference type="OrthoDB" id="9771229at2"/>
<feature type="domain" description="Endoribonuclease YicC-like C-terminal" evidence="7">
    <location>
        <begin position="173"/>
        <end position="292"/>
    </location>
</feature>
<accession>A0A345PG98</accession>
<gene>
    <name evidence="8" type="ORF">CUC15_08890</name>
</gene>
<dbReference type="Proteomes" id="UP000253908">
    <property type="component" value="Chromosome"/>
</dbReference>
<dbReference type="Pfam" id="PF08340">
    <property type="entry name" value="YicC-like_C"/>
    <property type="match status" value="1"/>
</dbReference>
<keyword evidence="2" id="KW-0540">Nuclease</keyword>
<evidence type="ECO:0000256" key="1">
    <source>
        <dbReference type="ARBA" id="ARBA00001968"/>
    </source>
</evidence>
<keyword evidence="3" id="KW-0255">Endonuclease</keyword>
<comment type="cofactor">
    <cofactor evidence="1">
        <name>a divalent metal cation</name>
        <dbReference type="ChEBI" id="CHEBI:60240"/>
    </cofactor>
</comment>
<dbReference type="KEGG" id="ocn:CUC15_08890"/>
<dbReference type="EMBL" id="CP024848">
    <property type="protein sequence ID" value="AXI09028.1"/>
    <property type="molecule type" value="Genomic_DNA"/>
</dbReference>
<reference evidence="9" key="1">
    <citation type="submission" date="2017-11" db="EMBL/GenBank/DDBJ databases">
        <authorList>
            <person name="Zhu W."/>
        </authorList>
    </citation>
    <scope>NUCLEOTIDE SEQUENCE [LARGE SCALE GENOMIC DNA]</scope>
    <source>
        <strain evidence="9">160</strain>
    </source>
</reference>
<evidence type="ECO:0000256" key="4">
    <source>
        <dbReference type="ARBA" id="ARBA00022801"/>
    </source>
</evidence>
<dbReference type="PANTHER" id="PTHR30636:SF3">
    <property type="entry name" value="UPF0701 PROTEIN YICC"/>
    <property type="match status" value="1"/>
</dbReference>
<evidence type="ECO:0000256" key="3">
    <source>
        <dbReference type="ARBA" id="ARBA00022759"/>
    </source>
</evidence>
<evidence type="ECO:0000313" key="9">
    <source>
        <dbReference type="Proteomes" id="UP000253908"/>
    </source>
</evidence>
<protein>
    <submittedName>
        <fullName evidence="8">YicC family protein</fullName>
    </submittedName>
</protein>
<dbReference type="NCBIfam" id="TIGR00255">
    <property type="entry name" value="YicC/YloC family endoribonuclease"/>
    <property type="match status" value="1"/>
</dbReference>
<evidence type="ECO:0000256" key="2">
    <source>
        <dbReference type="ARBA" id="ARBA00022722"/>
    </source>
</evidence>
<feature type="domain" description="Endoribonuclease YicC-like N-terminal" evidence="6">
    <location>
        <begin position="4"/>
        <end position="154"/>
    </location>
</feature>
<dbReference type="PANTHER" id="PTHR30636">
    <property type="entry name" value="UPF0701 PROTEIN YICC"/>
    <property type="match status" value="1"/>
</dbReference>
<dbReference type="InterPro" id="IPR005229">
    <property type="entry name" value="YicC/YloC-like"/>
</dbReference>
<evidence type="ECO:0000259" key="7">
    <source>
        <dbReference type="Pfam" id="PF08340"/>
    </source>
</evidence>
<evidence type="ECO:0000256" key="5">
    <source>
        <dbReference type="ARBA" id="ARBA00035648"/>
    </source>
</evidence>
<comment type="similarity">
    <text evidence="5">Belongs to the YicC/YloC family.</text>
</comment>
<keyword evidence="4" id="KW-0378">Hydrolase</keyword>
<evidence type="ECO:0000313" key="8">
    <source>
        <dbReference type="EMBL" id="AXI09028.1"/>
    </source>
</evidence>
<dbReference type="GO" id="GO:0004521">
    <property type="term" value="F:RNA endonuclease activity"/>
    <property type="evidence" value="ECO:0007669"/>
    <property type="project" value="InterPro"/>
</dbReference>
<dbReference type="InterPro" id="IPR013551">
    <property type="entry name" value="YicC-like_C"/>
</dbReference>
<dbReference type="InterPro" id="IPR013527">
    <property type="entry name" value="YicC-like_N"/>
</dbReference>
<dbReference type="GO" id="GO:0016787">
    <property type="term" value="F:hydrolase activity"/>
    <property type="evidence" value="ECO:0007669"/>
    <property type="project" value="UniProtKB-KW"/>
</dbReference>
<proteinExistence type="inferred from homology"/>
<evidence type="ECO:0000259" key="6">
    <source>
        <dbReference type="Pfam" id="PF03755"/>
    </source>
</evidence>
<dbReference type="AlphaFoldDB" id="A0A345PG98"/>
<name>A0A345PG98_9BACI</name>